<evidence type="ECO:0000259" key="1">
    <source>
        <dbReference type="Pfam" id="PF01548"/>
    </source>
</evidence>
<keyword evidence="4" id="KW-1185">Reference proteome</keyword>
<dbReference type="PANTHER" id="PTHR33055">
    <property type="entry name" value="TRANSPOSASE FOR INSERTION SEQUENCE ELEMENT IS1111A"/>
    <property type="match status" value="1"/>
</dbReference>
<proteinExistence type="predicted"/>
<dbReference type="NCBIfam" id="NF033542">
    <property type="entry name" value="transpos_IS110"/>
    <property type="match status" value="1"/>
</dbReference>
<dbReference type="PANTHER" id="PTHR33055:SF13">
    <property type="entry name" value="TRANSPOSASE"/>
    <property type="match status" value="1"/>
</dbReference>
<dbReference type="InterPro" id="IPR002525">
    <property type="entry name" value="Transp_IS110-like_N"/>
</dbReference>
<organism evidence="3 4">
    <name type="scientific">Paracoccus aestuarii</name>
    <dbReference type="NCBI Taxonomy" id="453842"/>
    <lineage>
        <taxon>Bacteria</taxon>
        <taxon>Pseudomonadati</taxon>
        <taxon>Pseudomonadota</taxon>
        <taxon>Alphaproteobacteria</taxon>
        <taxon>Rhodobacterales</taxon>
        <taxon>Paracoccaceae</taxon>
        <taxon>Paracoccus</taxon>
    </lineage>
</organism>
<dbReference type="Pfam" id="PF02371">
    <property type="entry name" value="Transposase_20"/>
    <property type="match status" value="1"/>
</dbReference>
<dbReference type="InterPro" id="IPR047650">
    <property type="entry name" value="Transpos_IS110"/>
</dbReference>
<comment type="caution">
    <text evidence="3">The sequence shown here is derived from an EMBL/GenBank/DDBJ whole genome shotgun (WGS) entry which is preliminary data.</text>
</comment>
<dbReference type="OrthoDB" id="8261795at2"/>
<reference evidence="3 4" key="1">
    <citation type="submission" date="2018-09" db="EMBL/GenBank/DDBJ databases">
        <title>Paracoccus onubensis nov. sp. a moderate halophilic bacterium isolated from Gruta de las Maravillas (Aracena, Spain).</title>
        <authorList>
            <person name="Jurado V."/>
            <person name="Gutierrez-Patricio S."/>
            <person name="Gonzalez-Pimentel J.L."/>
            <person name="Laiz L."/>
            <person name="Saiz-Jimenez C."/>
        </authorList>
    </citation>
    <scope>NUCLEOTIDE SEQUENCE [LARGE SCALE GENOMIC DNA]</scope>
    <source>
        <strain evidence="3 4">DSM 19484</strain>
    </source>
</reference>
<accession>A0A418ZPF5</accession>
<dbReference type="RefSeq" id="WP_119887936.1">
    <property type="nucleotide sequence ID" value="NZ_QZEV01000219.1"/>
</dbReference>
<dbReference type="Pfam" id="PF01548">
    <property type="entry name" value="DEDD_Tnp_IS110"/>
    <property type="match status" value="1"/>
</dbReference>
<protein>
    <submittedName>
        <fullName evidence="3">IS110 family transposase</fullName>
    </submittedName>
</protein>
<dbReference type="EMBL" id="QZEV01000219">
    <property type="protein sequence ID" value="RJK93284.1"/>
    <property type="molecule type" value="Genomic_DNA"/>
</dbReference>
<dbReference type="AlphaFoldDB" id="A0A418ZPF5"/>
<feature type="domain" description="Transposase IS116/IS110/IS902 C-terminal" evidence="2">
    <location>
        <begin position="198"/>
        <end position="276"/>
    </location>
</feature>
<feature type="domain" description="Transposase IS110-like N-terminal" evidence="1">
    <location>
        <begin position="8"/>
        <end position="149"/>
    </location>
</feature>
<dbReference type="GO" id="GO:0003677">
    <property type="term" value="F:DNA binding"/>
    <property type="evidence" value="ECO:0007669"/>
    <property type="project" value="InterPro"/>
</dbReference>
<dbReference type="InterPro" id="IPR003346">
    <property type="entry name" value="Transposase_20"/>
</dbReference>
<dbReference type="GO" id="GO:0006313">
    <property type="term" value="P:DNA transposition"/>
    <property type="evidence" value="ECO:0007669"/>
    <property type="project" value="InterPro"/>
</dbReference>
<gene>
    <name evidence="3" type="ORF">D3P06_18955</name>
</gene>
<evidence type="ECO:0000259" key="2">
    <source>
        <dbReference type="Pfam" id="PF02371"/>
    </source>
</evidence>
<sequence length="319" mass="34613">MLAATTVVGIDVSRDWLDGFCLPGHQRFRFANSPEGHDELILMIGQMSAPVHVGFEATGGQEWVLWTALMEAGIEARQLPPAQIKAFAMSRGTRAKTDRIDAELITRFMMFRPEAGRALPGENLRVLRILTTRRAQIVEMRKRLAAQMSARRKQGIPAGIEDLDDALKAMLDAQISELEQRIERALASEQTSATKAGLLRSIPGIGPVSAAMLVAEMPELGRMTAGEAAAMAGLAPVPHDSGVMRGRRAIAGGRRALRQVLYQAALAAACHNPVLKPLAKRLTGRGKPHKVVIIAIARRLVTIANAILKTGETWRHQPG</sequence>
<name>A0A418ZPF5_9RHOB</name>
<evidence type="ECO:0000313" key="3">
    <source>
        <dbReference type="EMBL" id="RJK93284.1"/>
    </source>
</evidence>
<dbReference type="GO" id="GO:0004803">
    <property type="term" value="F:transposase activity"/>
    <property type="evidence" value="ECO:0007669"/>
    <property type="project" value="InterPro"/>
</dbReference>
<dbReference type="Proteomes" id="UP000285530">
    <property type="component" value="Unassembled WGS sequence"/>
</dbReference>
<evidence type="ECO:0000313" key="4">
    <source>
        <dbReference type="Proteomes" id="UP000285530"/>
    </source>
</evidence>